<name>A0A7R8WKX4_9CRUS</name>
<accession>A0A7R8WKX4</accession>
<dbReference type="GO" id="GO:0042147">
    <property type="term" value="P:retrograde transport, endosome to Golgi"/>
    <property type="evidence" value="ECO:0007669"/>
    <property type="project" value="InterPro"/>
</dbReference>
<dbReference type="InterPro" id="IPR039766">
    <property type="entry name" value="Vps53"/>
</dbReference>
<dbReference type="PANTHER" id="PTHR12820:SF0">
    <property type="entry name" value="VACUOLAR PROTEIN SORTING-ASSOCIATED PROTEIN 53 HOMOLOG"/>
    <property type="match status" value="1"/>
</dbReference>
<evidence type="ECO:0000313" key="1">
    <source>
        <dbReference type="EMBL" id="CAD7230919.1"/>
    </source>
</evidence>
<dbReference type="PANTHER" id="PTHR12820">
    <property type="entry name" value="VACUOLAR SORTING PROTEIN 53"/>
    <property type="match status" value="1"/>
</dbReference>
<organism evidence="1">
    <name type="scientific">Cyprideis torosa</name>
    <dbReference type="NCBI Taxonomy" id="163714"/>
    <lineage>
        <taxon>Eukaryota</taxon>
        <taxon>Metazoa</taxon>
        <taxon>Ecdysozoa</taxon>
        <taxon>Arthropoda</taxon>
        <taxon>Crustacea</taxon>
        <taxon>Oligostraca</taxon>
        <taxon>Ostracoda</taxon>
        <taxon>Podocopa</taxon>
        <taxon>Podocopida</taxon>
        <taxon>Cytherocopina</taxon>
        <taxon>Cytheroidea</taxon>
        <taxon>Cytherideidae</taxon>
        <taxon>Cyprideis</taxon>
    </lineage>
</organism>
<dbReference type="InterPro" id="IPR007234">
    <property type="entry name" value="Vps53_N"/>
</dbReference>
<dbReference type="GO" id="GO:0005829">
    <property type="term" value="C:cytosol"/>
    <property type="evidence" value="ECO:0007669"/>
    <property type="project" value="GOC"/>
</dbReference>
<feature type="non-terminal residue" evidence="1">
    <location>
        <position position="1"/>
    </location>
</feature>
<gene>
    <name evidence="1" type="ORF">CTOB1V02_LOCUS8775</name>
</gene>
<reference evidence="1" key="1">
    <citation type="submission" date="2020-11" db="EMBL/GenBank/DDBJ databases">
        <authorList>
            <person name="Tran Van P."/>
        </authorList>
    </citation>
    <scope>NUCLEOTIDE SEQUENCE</scope>
</reference>
<dbReference type="Pfam" id="PF04100">
    <property type="entry name" value="Vps53_N"/>
    <property type="match status" value="1"/>
</dbReference>
<protein>
    <submittedName>
        <fullName evidence="1">Uncharacterized protein</fullName>
    </submittedName>
</protein>
<dbReference type="EMBL" id="OB663062">
    <property type="protein sequence ID" value="CAD7230919.1"/>
    <property type="molecule type" value="Genomic_DNA"/>
</dbReference>
<dbReference type="AlphaFoldDB" id="A0A7R8WKX4"/>
<dbReference type="GO" id="GO:0000938">
    <property type="term" value="C:GARP complex"/>
    <property type="evidence" value="ECO:0007669"/>
    <property type="project" value="InterPro"/>
</dbReference>
<sequence>MSEGHVSRVVPVVFAPDVQAVVEELSSPDDPLDDPGFDPVAYINSRFPTEQSLASIDDVITEMESRSLDIEKEIHGVIRAEKDAAQEGHESLIQAKKDMQELFGKIREIKWKSEESEMKVKEITRDIKTLDLAKRNLTTAITTLNHVHMLVGGVNQLRSYLMSRSYSAISSLLPGVISVMENFDRFSDVPQIKQLGDDLKDIKGQLASQVLADFKDSFTGKSSGMAPDQLASACLVVSSLDPSVRRELLSWFINLQLEEYVRLFADDQEAAWLDMIDRRYQWLKRFLVAFEDRHGKLFPSDWEISERIAVEFCHTT</sequence>
<dbReference type="OrthoDB" id="10261632at2759"/>
<proteinExistence type="predicted"/>